<evidence type="ECO:0000313" key="3">
    <source>
        <dbReference type="Proteomes" id="UP001152797"/>
    </source>
</evidence>
<name>A0A9P1DCJ1_9DINO</name>
<organism evidence="1">
    <name type="scientific">Cladocopium goreaui</name>
    <dbReference type="NCBI Taxonomy" id="2562237"/>
    <lineage>
        <taxon>Eukaryota</taxon>
        <taxon>Sar</taxon>
        <taxon>Alveolata</taxon>
        <taxon>Dinophyceae</taxon>
        <taxon>Suessiales</taxon>
        <taxon>Symbiodiniaceae</taxon>
        <taxon>Cladocopium</taxon>
    </lineage>
</organism>
<sequence length="307" mass="34499">MGAGDAMAMNALNQPHGRALWSNLGKQSGIPNVRWDQVTSSWVVDYQEKVFSSAKTTSKSSKSSKSSKPVRRLFPVKRYMKHQHGQRQREVLADAAALEAAKAYRMELVKKGLLKDVSERRSSPVPGVLWMADRKRWRVTIQKKAEKTQKNDKTHKTMKNKKNTLKTNIIKINGGCFKDQAAAEAKALSIAKQLGLQRQVKSVRLLSELPVVHPKVPCLGVKWNQAEQKWRIQCRNAQGTVVNFRVTPKNHSETELERSFQEAVAWKKKQQQGKSGKSKAKAKVMKVAKVAKVAKAKVKKGKAGRRT</sequence>
<dbReference type="OrthoDB" id="10681958at2759"/>
<dbReference type="EMBL" id="CAMXCT020004001">
    <property type="protein sequence ID" value="CAL1160627.1"/>
    <property type="molecule type" value="Genomic_DNA"/>
</dbReference>
<proteinExistence type="predicted"/>
<dbReference type="EMBL" id="CAMXCT030004001">
    <property type="protein sequence ID" value="CAL4794564.1"/>
    <property type="molecule type" value="Genomic_DNA"/>
</dbReference>
<reference evidence="1" key="1">
    <citation type="submission" date="2022-10" db="EMBL/GenBank/DDBJ databases">
        <authorList>
            <person name="Chen Y."/>
            <person name="Dougan E. K."/>
            <person name="Chan C."/>
            <person name="Rhodes N."/>
            <person name="Thang M."/>
        </authorList>
    </citation>
    <scope>NUCLEOTIDE SEQUENCE</scope>
</reference>
<keyword evidence="3" id="KW-1185">Reference proteome</keyword>
<protein>
    <submittedName>
        <fullName evidence="2">GST N-terminal domain-containing protein</fullName>
    </submittedName>
</protein>
<gene>
    <name evidence="1" type="ORF">C1SCF055_LOCUS32817</name>
</gene>
<comment type="caution">
    <text evidence="1">The sequence shown here is derived from an EMBL/GenBank/DDBJ whole genome shotgun (WGS) entry which is preliminary data.</text>
</comment>
<accession>A0A9P1DCJ1</accession>
<dbReference type="AlphaFoldDB" id="A0A9P1DCJ1"/>
<dbReference type="EMBL" id="CAMXCT010004001">
    <property type="protein sequence ID" value="CAI4007252.1"/>
    <property type="molecule type" value="Genomic_DNA"/>
</dbReference>
<reference evidence="2 3" key="2">
    <citation type="submission" date="2024-05" db="EMBL/GenBank/DDBJ databases">
        <authorList>
            <person name="Chen Y."/>
            <person name="Shah S."/>
            <person name="Dougan E. K."/>
            <person name="Thang M."/>
            <person name="Chan C."/>
        </authorList>
    </citation>
    <scope>NUCLEOTIDE SEQUENCE [LARGE SCALE GENOMIC DNA]</scope>
</reference>
<evidence type="ECO:0000313" key="2">
    <source>
        <dbReference type="EMBL" id="CAL4794564.1"/>
    </source>
</evidence>
<evidence type="ECO:0000313" key="1">
    <source>
        <dbReference type="EMBL" id="CAI4007252.1"/>
    </source>
</evidence>
<dbReference type="Proteomes" id="UP001152797">
    <property type="component" value="Unassembled WGS sequence"/>
</dbReference>